<dbReference type="EMBL" id="CP102290">
    <property type="protein sequence ID" value="UWP59065.1"/>
    <property type="molecule type" value="Genomic_DNA"/>
</dbReference>
<dbReference type="Gene3D" id="3.40.50.10320">
    <property type="entry name" value="LmbE-like"/>
    <property type="match status" value="1"/>
</dbReference>
<keyword evidence="2" id="KW-1185">Reference proteome</keyword>
<dbReference type="RefSeq" id="WP_028529951.1">
    <property type="nucleotide sequence ID" value="NZ_CABLBR010000038.1"/>
</dbReference>
<proteinExistence type="predicted"/>
<organism evidence="1 2">
    <name type="scientific">Ruminococcus gauvreauii</name>
    <dbReference type="NCBI Taxonomy" id="438033"/>
    <lineage>
        <taxon>Bacteria</taxon>
        <taxon>Bacillati</taxon>
        <taxon>Bacillota</taxon>
        <taxon>Clostridia</taxon>
        <taxon>Eubacteriales</taxon>
        <taxon>Oscillospiraceae</taxon>
        <taxon>Ruminococcus</taxon>
    </lineage>
</organism>
<reference evidence="1" key="1">
    <citation type="journal article" date="2022" name="Cell">
        <title>Design, construction, and in vivo augmentation of a complex gut microbiome.</title>
        <authorList>
            <person name="Cheng A.G."/>
            <person name="Ho P.Y."/>
            <person name="Aranda-Diaz A."/>
            <person name="Jain S."/>
            <person name="Yu F.B."/>
            <person name="Meng X."/>
            <person name="Wang M."/>
            <person name="Iakiviak M."/>
            <person name="Nagashima K."/>
            <person name="Zhao A."/>
            <person name="Murugkar P."/>
            <person name="Patil A."/>
            <person name="Atabakhsh K."/>
            <person name="Weakley A."/>
            <person name="Yan J."/>
            <person name="Brumbaugh A.R."/>
            <person name="Higginbottom S."/>
            <person name="Dimas A."/>
            <person name="Shiver A.L."/>
            <person name="Deutschbauer A."/>
            <person name="Neff N."/>
            <person name="Sonnenburg J.L."/>
            <person name="Huang K.C."/>
            <person name="Fischbach M.A."/>
        </authorList>
    </citation>
    <scope>NUCLEOTIDE SEQUENCE</scope>
    <source>
        <strain evidence="1">DSM 19829</strain>
    </source>
</reference>
<evidence type="ECO:0000313" key="2">
    <source>
        <dbReference type="Proteomes" id="UP001060164"/>
    </source>
</evidence>
<gene>
    <name evidence="1" type="ORF">NQ502_17115</name>
</gene>
<dbReference type="PANTHER" id="PTHR12993:SF11">
    <property type="entry name" value="N-ACETYLGLUCOSAMINYL-PHOSPHATIDYLINOSITOL DE-N-ACETYLASE"/>
    <property type="match status" value="1"/>
</dbReference>
<dbReference type="Pfam" id="PF02585">
    <property type="entry name" value="PIG-L"/>
    <property type="match status" value="1"/>
</dbReference>
<dbReference type="PANTHER" id="PTHR12993">
    <property type="entry name" value="N-ACETYLGLUCOSAMINYL-PHOSPHATIDYLINOSITOL DE-N-ACETYLASE-RELATED"/>
    <property type="match status" value="1"/>
</dbReference>
<accession>A0ABY5VET3</accession>
<dbReference type="SUPFAM" id="SSF102588">
    <property type="entry name" value="LmbE-like"/>
    <property type="match status" value="1"/>
</dbReference>
<evidence type="ECO:0000313" key="1">
    <source>
        <dbReference type="EMBL" id="UWP59065.1"/>
    </source>
</evidence>
<protein>
    <submittedName>
        <fullName evidence="1">PIG-L family deacetylase</fullName>
    </submittedName>
</protein>
<dbReference type="InterPro" id="IPR003737">
    <property type="entry name" value="GlcNAc_PI_deacetylase-related"/>
</dbReference>
<name>A0ABY5VET3_9FIRM</name>
<dbReference type="Proteomes" id="UP001060164">
    <property type="component" value="Chromosome"/>
</dbReference>
<sequence length="216" mass="24291">MKRVLVVAAHPDDELLGVGGTAARHASQGDEVMSVIMCEGESLRYKKDMGQKTAISQAGEILGVKEIRQIGFPDQRLDTVTLTEIITPLEKISDEFKPNIVYCQYGGDINMDHQLLFQAANVAFRPLDGWIEDVYAFYTASSTEWGFPRTFTPDTWIDITDTLEKKIEAFLSYHSEVRAYPHPRSAKALEHAAHFWGNQCSMEAAEAFMTVRSVKR</sequence>
<dbReference type="InterPro" id="IPR024078">
    <property type="entry name" value="LmbE-like_dom_sf"/>
</dbReference>